<dbReference type="OrthoDB" id="305929at2157"/>
<keyword evidence="3" id="KW-1185">Reference proteome</keyword>
<feature type="transmembrane region" description="Helical" evidence="1">
    <location>
        <begin position="31"/>
        <end position="51"/>
    </location>
</feature>
<accession>M0PHC8</accession>
<dbReference type="STRING" id="1230454.C461_03143"/>
<protein>
    <submittedName>
        <fullName evidence="2">Uncharacterized protein</fullName>
    </submittedName>
</protein>
<dbReference type="RefSeq" id="WP_007998573.1">
    <property type="nucleotide sequence ID" value="NZ_AOJI01000015.1"/>
</dbReference>
<keyword evidence="1" id="KW-0812">Transmembrane</keyword>
<dbReference type="PATRIC" id="fig|1230454.4.peg.646"/>
<gene>
    <name evidence="2" type="ORF">C461_03143</name>
</gene>
<dbReference type="Proteomes" id="UP000011575">
    <property type="component" value="Unassembled WGS sequence"/>
</dbReference>
<evidence type="ECO:0000256" key="1">
    <source>
        <dbReference type="SAM" id="Phobius"/>
    </source>
</evidence>
<proteinExistence type="predicted"/>
<organism evidence="2 3">
    <name type="scientific">Halorubrum aidingense JCM 13560</name>
    <dbReference type="NCBI Taxonomy" id="1230454"/>
    <lineage>
        <taxon>Archaea</taxon>
        <taxon>Methanobacteriati</taxon>
        <taxon>Methanobacteriota</taxon>
        <taxon>Stenosarchaea group</taxon>
        <taxon>Halobacteria</taxon>
        <taxon>Halobacteriales</taxon>
        <taxon>Haloferacaceae</taxon>
        <taxon>Halorubrum</taxon>
    </lineage>
</organism>
<dbReference type="AlphaFoldDB" id="M0PHC8"/>
<evidence type="ECO:0000313" key="2">
    <source>
        <dbReference type="EMBL" id="EMA69323.1"/>
    </source>
</evidence>
<evidence type="ECO:0000313" key="3">
    <source>
        <dbReference type="Proteomes" id="UP000011575"/>
    </source>
</evidence>
<reference evidence="2 3" key="1">
    <citation type="journal article" date="2014" name="PLoS Genet.">
        <title>Phylogenetically driven sequencing of extremely halophilic archaea reveals strategies for static and dynamic osmo-response.</title>
        <authorList>
            <person name="Becker E.A."/>
            <person name="Seitzer P.M."/>
            <person name="Tritt A."/>
            <person name="Larsen D."/>
            <person name="Krusor M."/>
            <person name="Yao A.I."/>
            <person name="Wu D."/>
            <person name="Madern D."/>
            <person name="Eisen J.A."/>
            <person name="Darling A.E."/>
            <person name="Facciotti M.T."/>
        </authorList>
    </citation>
    <scope>NUCLEOTIDE SEQUENCE [LARGE SCALE GENOMIC DNA]</scope>
    <source>
        <strain evidence="2 3">JCM 13560</strain>
    </source>
</reference>
<keyword evidence="1" id="KW-0472">Membrane</keyword>
<sequence>METQPCGDCGEPIPTDVRSCPECGFAPWKPLLGLGVLGAPCSLWIGFFLLFLSGIPLLAYVVWGIGALTLLALPSAVFARPTD</sequence>
<dbReference type="EMBL" id="AOJI01000015">
    <property type="protein sequence ID" value="EMA69323.1"/>
    <property type="molecule type" value="Genomic_DNA"/>
</dbReference>
<comment type="caution">
    <text evidence="2">The sequence shown here is derived from an EMBL/GenBank/DDBJ whole genome shotgun (WGS) entry which is preliminary data.</text>
</comment>
<keyword evidence="1" id="KW-1133">Transmembrane helix</keyword>
<name>M0PHC8_9EURY</name>
<feature type="transmembrane region" description="Helical" evidence="1">
    <location>
        <begin position="57"/>
        <end position="79"/>
    </location>
</feature>